<protein>
    <submittedName>
        <fullName evidence="9">Extensin-like isoform X1</fullName>
    </submittedName>
</protein>
<feature type="region of interest" description="Disordered" evidence="5">
    <location>
        <begin position="122"/>
        <end position="225"/>
    </location>
</feature>
<keyword evidence="4" id="KW-0325">Glycoprotein</keyword>
<dbReference type="Pfam" id="PF14368">
    <property type="entry name" value="LTP_2"/>
    <property type="match status" value="1"/>
</dbReference>
<keyword evidence="3" id="KW-1015">Disulfide bond</keyword>
<dbReference type="Proteomes" id="UP000515123">
    <property type="component" value="Linkage group 15"/>
</dbReference>
<accession>A0A6P5G919</accession>
<name>A0A6P5G919_ANACO</name>
<evidence type="ECO:0000256" key="1">
    <source>
        <dbReference type="ARBA" id="ARBA00009748"/>
    </source>
</evidence>
<feature type="compositionally biased region" description="Pro residues" evidence="5">
    <location>
        <begin position="202"/>
        <end position="225"/>
    </location>
</feature>
<feature type="signal peptide" evidence="6">
    <location>
        <begin position="1"/>
        <end position="26"/>
    </location>
</feature>
<comment type="similarity">
    <text evidence="1">Belongs to the plant LTP family.</text>
</comment>
<keyword evidence="8" id="KW-1185">Reference proteome</keyword>
<dbReference type="OrthoDB" id="677526at2759"/>
<dbReference type="SMART" id="SM00499">
    <property type="entry name" value="AAI"/>
    <property type="match status" value="1"/>
</dbReference>
<dbReference type="RefSeq" id="XP_020105116.1">
    <property type="nucleotide sequence ID" value="XM_020249527.1"/>
</dbReference>
<evidence type="ECO:0000256" key="6">
    <source>
        <dbReference type="SAM" id="SignalP"/>
    </source>
</evidence>
<feature type="compositionally biased region" description="Pro residues" evidence="5">
    <location>
        <begin position="122"/>
        <end position="132"/>
    </location>
</feature>
<dbReference type="PRINTS" id="PR01217">
    <property type="entry name" value="PRICHEXTENSN"/>
</dbReference>
<evidence type="ECO:0000256" key="4">
    <source>
        <dbReference type="ARBA" id="ARBA00023180"/>
    </source>
</evidence>
<feature type="domain" description="Bifunctional inhibitor/plant lipid transfer protein/seed storage helical" evidence="7">
    <location>
        <begin position="30"/>
        <end position="108"/>
    </location>
</feature>
<evidence type="ECO:0000313" key="9">
    <source>
        <dbReference type="RefSeq" id="XP_020105116.1"/>
    </source>
</evidence>
<dbReference type="InterPro" id="IPR016140">
    <property type="entry name" value="Bifunc_inhib/LTP/seed_store"/>
</dbReference>
<dbReference type="SUPFAM" id="SSF47699">
    <property type="entry name" value="Bifunctional inhibitor/lipid-transfer protein/seed storage 2S albumin"/>
    <property type="match status" value="1"/>
</dbReference>
<feature type="compositionally biased region" description="Pro residues" evidence="5">
    <location>
        <begin position="151"/>
        <end position="194"/>
    </location>
</feature>
<dbReference type="PANTHER" id="PTHR33044">
    <property type="entry name" value="BIFUNCTIONAL INHIBITOR/LIPID-TRANSFER PROTEIN/SEED STORAGE 2S ALBUMIN SUPERFAMILY PROTEIN-RELATED"/>
    <property type="match status" value="1"/>
</dbReference>
<keyword evidence="2 6" id="KW-0732">Signal</keyword>
<dbReference type="CDD" id="cd00010">
    <property type="entry name" value="AAI_LTSS"/>
    <property type="match status" value="1"/>
</dbReference>
<evidence type="ECO:0000313" key="8">
    <source>
        <dbReference type="Proteomes" id="UP000515123"/>
    </source>
</evidence>
<dbReference type="InterPro" id="IPR036312">
    <property type="entry name" value="Bifun_inhib/LTP/seed_sf"/>
</dbReference>
<evidence type="ECO:0000256" key="3">
    <source>
        <dbReference type="ARBA" id="ARBA00023157"/>
    </source>
</evidence>
<feature type="compositionally biased region" description="Low complexity" evidence="5">
    <location>
        <begin position="133"/>
        <end position="150"/>
    </location>
</feature>
<reference evidence="9" key="2">
    <citation type="submission" date="2025-08" db="UniProtKB">
        <authorList>
            <consortium name="RefSeq"/>
        </authorList>
    </citation>
    <scope>IDENTIFICATION</scope>
    <source>
        <tissue evidence="9">Leaf</tissue>
    </source>
</reference>
<sequence length="225" mass="22233">MAAKMVVLLVFVLAAIAGWGLLSVQADSSCLNSLLSMTSCISYVSDESSEVSPLCCPSISAVLASQPLCLCYILNGEVGKLLGKPIDESRALGLPGLCKLTTPPISECNTMPLPPIYPGGPPTWPAPAPAPAPTLATPAPTPATPVRTPATPAPTPATPAPTPATPAPAPATPAPTPATPAPTPATPAPTPATPAPTQATPAPMPATPAPAPVPGPVPPPSCVCH</sequence>
<dbReference type="GeneID" id="109721754"/>
<organism evidence="8 9">
    <name type="scientific">Ananas comosus</name>
    <name type="common">Pineapple</name>
    <name type="synonym">Ananas ananas</name>
    <dbReference type="NCBI Taxonomy" id="4615"/>
    <lineage>
        <taxon>Eukaryota</taxon>
        <taxon>Viridiplantae</taxon>
        <taxon>Streptophyta</taxon>
        <taxon>Embryophyta</taxon>
        <taxon>Tracheophyta</taxon>
        <taxon>Spermatophyta</taxon>
        <taxon>Magnoliopsida</taxon>
        <taxon>Liliopsida</taxon>
        <taxon>Poales</taxon>
        <taxon>Bromeliaceae</taxon>
        <taxon>Bromelioideae</taxon>
        <taxon>Ananas</taxon>
    </lineage>
</organism>
<reference evidence="8" key="1">
    <citation type="journal article" date="2015" name="Nat. Genet.">
        <title>The pineapple genome and the evolution of CAM photosynthesis.</title>
        <authorList>
            <person name="Ming R."/>
            <person name="VanBuren R."/>
            <person name="Wai C.M."/>
            <person name="Tang H."/>
            <person name="Schatz M.C."/>
            <person name="Bowers J.E."/>
            <person name="Lyons E."/>
            <person name="Wang M.L."/>
            <person name="Chen J."/>
            <person name="Biggers E."/>
            <person name="Zhang J."/>
            <person name="Huang L."/>
            <person name="Zhang L."/>
            <person name="Miao W."/>
            <person name="Zhang J."/>
            <person name="Ye Z."/>
            <person name="Miao C."/>
            <person name="Lin Z."/>
            <person name="Wang H."/>
            <person name="Zhou H."/>
            <person name="Yim W.C."/>
            <person name="Priest H.D."/>
            <person name="Zheng C."/>
            <person name="Woodhouse M."/>
            <person name="Edger P.P."/>
            <person name="Guyot R."/>
            <person name="Guo H.B."/>
            <person name="Guo H."/>
            <person name="Zheng G."/>
            <person name="Singh R."/>
            <person name="Sharma A."/>
            <person name="Min X."/>
            <person name="Zheng Y."/>
            <person name="Lee H."/>
            <person name="Gurtowski J."/>
            <person name="Sedlazeck F.J."/>
            <person name="Harkess A."/>
            <person name="McKain M.R."/>
            <person name="Liao Z."/>
            <person name="Fang J."/>
            <person name="Liu J."/>
            <person name="Zhang X."/>
            <person name="Zhang Q."/>
            <person name="Hu W."/>
            <person name="Qin Y."/>
            <person name="Wang K."/>
            <person name="Chen L.Y."/>
            <person name="Shirley N."/>
            <person name="Lin Y.R."/>
            <person name="Liu L.Y."/>
            <person name="Hernandez A.G."/>
            <person name="Wright C.L."/>
            <person name="Bulone V."/>
            <person name="Tuskan G.A."/>
            <person name="Heath K."/>
            <person name="Zee F."/>
            <person name="Moore P.H."/>
            <person name="Sunkar R."/>
            <person name="Leebens-Mack J.H."/>
            <person name="Mockler T."/>
            <person name="Bennetzen J.L."/>
            <person name="Freeling M."/>
            <person name="Sankoff D."/>
            <person name="Paterson A.H."/>
            <person name="Zhu X."/>
            <person name="Yang X."/>
            <person name="Smith J.A."/>
            <person name="Cushman J.C."/>
            <person name="Paull R.E."/>
            <person name="Yu Q."/>
        </authorList>
    </citation>
    <scope>NUCLEOTIDE SEQUENCE [LARGE SCALE GENOMIC DNA]</scope>
    <source>
        <strain evidence="8">cv. F153</strain>
    </source>
</reference>
<proteinExistence type="inferred from homology"/>
<dbReference type="AlphaFoldDB" id="A0A6P5G919"/>
<feature type="chain" id="PRO_5027968542" evidence="6">
    <location>
        <begin position="27"/>
        <end position="225"/>
    </location>
</feature>
<evidence type="ECO:0000256" key="5">
    <source>
        <dbReference type="SAM" id="MobiDB-lite"/>
    </source>
</evidence>
<evidence type="ECO:0000256" key="2">
    <source>
        <dbReference type="ARBA" id="ARBA00022729"/>
    </source>
</evidence>
<dbReference type="InterPro" id="IPR043325">
    <property type="entry name" value="LTSS"/>
</dbReference>
<gene>
    <name evidence="9" type="primary">LOC109721754</name>
</gene>
<dbReference type="Gene3D" id="1.10.110.10">
    <property type="entry name" value="Plant lipid-transfer and hydrophobic proteins"/>
    <property type="match status" value="1"/>
</dbReference>
<evidence type="ECO:0000259" key="7">
    <source>
        <dbReference type="SMART" id="SM00499"/>
    </source>
</evidence>